<sequence>MHDFLVLVSSKTEVLRARNLASRVLVRLGIDRNEAKGQWEPTQLVEHLRLEVDLKAGRFHVTPARLQKIHQQAKALLSKASRQRRWLPARWLAALAGLSQSVYLAVPPARLYLREQHFVISTKQSSGAKVHSVSSLFARAVMLNLKHAARGFSDELRHLHITHLELEAVYKTVQSFLRELTGKVVRLCCDNQAVVAMLSHFTSRNPELMRCMQRLWILLDLNDIELQARWFTWVEQEWHRHTVDRFDSEFSTKLPRYYAQWYDPGFGSSSWRRWPTRWQSCPGARTYSFLAGWEGPTCSEPQAGVGRRDVPHFRLPVSCHLQHVRRAAAEAQRPELVAGSRVSVYWPVDDAWYSGTVGATTAGLTDISYDNGDQEHLNMNKQKYEILTPAQPQLGGWDEALQQRWRGELGDSSLMELAVQMQAAALGGKTVGNYRPMAKTFQQFYVTEGQLWLPATDATVRLYIA</sequence>
<dbReference type="PANTHER" id="PTHR33050">
    <property type="entry name" value="REVERSE TRANSCRIPTASE DOMAIN-CONTAINING PROTEIN"/>
    <property type="match status" value="1"/>
</dbReference>
<dbReference type="AlphaFoldDB" id="A0AAE0CCC0"/>
<dbReference type="Gene3D" id="2.30.30.140">
    <property type="match status" value="1"/>
</dbReference>
<reference evidence="1 2" key="1">
    <citation type="journal article" date="2015" name="Genome Biol. Evol.">
        <title>Comparative Genomics of a Bacterivorous Green Alga Reveals Evolutionary Causalities and Consequences of Phago-Mixotrophic Mode of Nutrition.</title>
        <authorList>
            <person name="Burns J.A."/>
            <person name="Paasch A."/>
            <person name="Narechania A."/>
            <person name="Kim E."/>
        </authorList>
    </citation>
    <scope>NUCLEOTIDE SEQUENCE [LARGE SCALE GENOMIC DNA]</scope>
    <source>
        <strain evidence="1 2">PLY_AMNH</strain>
    </source>
</reference>
<evidence type="ECO:0000313" key="1">
    <source>
        <dbReference type="EMBL" id="KAK3252467.1"/>
    </source>
</evidence>
<comment type="caution">
    <text evidence="1">The sequence shown here is derived from an EMBL/GenBank/DDBJ whole genome shotgun (WGS) entry which is preliminary data.</text>
</comment>
<organism evidence="1 2">
    <name type="scientific">Cymbomonas tetramitiformis</name>
    <dbReference type="NCBI Taxonomy" id="36881"/>
    <lineage>
        <taxon>Eukaryota</taxon>
        <taxon>Viridiplantae</taxon>
        <taxon>Chlorophyta</taxon>
        <taxon>Pyramimonadophyceae</taxon>
        <taxon>Pyramimonadales</taxon>
        <taxon>Pyramimonadaceae</taxon>
        <taxon>Cymbomonas</taxon>
    </lineage>
</organism>
<dbReference type="EMBL" id="LGRX02025394">
    <property type="protein sequence ID" value="KAK3252467.1"/>
    <property type="molecule type" value="Genomic_DNA"/>
</dbReference>
<protein>
    <submittedName>
        <fullName evidence="1">Uncharacterized protein</fullName>
    </submittedName>
</protein>
<dbReference type="Proteomes" id="UP001190700">
    <property type="component" value="Unassembled WGS sequence"/>
</dbReference>
<gene>
    <name evidence="1" type="ORF">CYMTET_38230</name>
</gene>
<keyword evidence="2" id="KW-1185">Reference proteome</keyword>
<dbReference type="PANTHER" id="PTHR33050:SF7">
    <property type="entry name" value="RIBONUCLEASE H"/>
    <property type="match status" value="1"/>
</dbReference>
<name>A0AAE0CCC0_9CHLO</name>
<proteinExistence type="predicted"/>
<dbReference type="InterPro" id="IPR052055">
    <property type="entry name" value="Hepadnavirus_pol/RT"/>
</dbReference>
<accession>A0AAE0CCC0</accession>
<evidence type="ECO:0000313" key="2">
    <source>
        <dbReference type="Proteomes" id="UP001190700"/>
    </source>
</evidence>